<feature type="region of interest" description="Disordered" evidence="5">
    <location>
        <begin position="1052"/>
        <end position="1129"/>
    </location>
</feature>
<dbReference type="InterPro" id="IPR001202">
    <property type="entry name" value="WW_dom"/>
</dbReference>
<feature type="compositionally biased region" description="Low complexity" evidence="5">
    <location>
        <begin position="315"/>
        <end position="338"/>
    </location>
</feature>
<dbReference type="InterPro" id="IPR036020">
    <property type="entry name" value="WW_dom_sf"/>
</dbReference>
<dbReference type="SUPFAM" id="SSF50978">
    <property type="entry name" value="WD40 repeat-like"/>
    <property type="match status" value="1"/>
</dbReference>
<feature type="compositionally biased region" description="Acidic residues" evidence="5">
    <location>
        <begin position="296"/>
        <end position="306"/>
    </location>
</feature>
<dbReference type="CDD" id="cd00201">
    <property type="entry name" value="WW"/>
    <property type="match status" value="1"/>
</dbReference>
<dbReference type="InterPro" id="IPR001680">
    <property type="entry name" value="WD40_rpt"/>
</dbReference>
<evidence type="ECO:0000259" key="6">
    <source>
        <dbReference type="PROSITE" id="PS50020"/>
    </source>
</evidence>
<protein>
    <recommendedName>
        <fullName evidence="6">WW domain-containing protein</fullName>
    </recommendedName>
</protein>
<reference evidence="7 8" key="1">
    <citation type="submission" date="2023-09" db="EMBL/GenBank/DDBJ databases">
        <title>Pangenome analysis of Batrachochytrium dendrobatidis and related Chytrids.</title>
        <authorList>
            <person name="Yacoub M.N."/>
            <person name="Stajich J.E."/>
            <person name="James T.Y."/>
        </authorList>
    </citation>
    <scope>NUCLEOTIDE SEQUENCE [LARGE SCALE GENOMIC DNA]</scope>
    <source>
        <strain evidence="7 8">JEL0888</strain>
    </source>
</reference>
<keyword evidence="1 3" id="KW-0853">WD repeat</keyword>
<feature type="region of interest" description="Disordered" evidence="5">
    <location>
        <begin position="204"/>
        <end position="353"/>
    </location>
</feature>
<evidence type="ECO:0000256" key="4">
    <source>
        <dbReference type="SAM" id="Coils"/>
    </source>
</evidence>
<proteinExistence type="predicted"/>
<keyword evidence="8" id="KW-1185">Reference proteome</keyword>
<dbReference type="SMART" id="SM00320">
    <property type="entry name" value="WD40"/>
    <property type="match status" value="5"/>
</dbReference>
<feature type="repeat" description="WD" evidence="3">
    <location>
        <begin position="1503"/>
        <end position="1525"/>
    </location>
</feature>
<evidence type="ECO:0000256" key="5">
    <source>
        <dbReference type="SAM" id="MobiDB-lite"/>
    </source>
</evidence>
<feature type="compositionally biased region" description="Basic and acidic residues" evidence="5">
    <location>
        <begin position="232"/>
        <end position="249"/>
    </location>
</feature>
<feature type="region of interest" description="Disordered" evidence="5">
    <location>
        <begin position="1209"/>
        <end position="1248"/>
    </location>
</feature>
<evidence type="ECO:0000313" key="8">
    <source>
        <dbReference type="Proteomes" id="UP001527925"/>
    </source>
</evidence>
<feature type="coiled-coil region" evidence="4">
    <location>
        <begin position="853"/>
        <end position="1006"/>
    </location>
</feature>
<dbReference type="PANTHER" id="PTHR21715">
    <property type="entry name" value="RH04127P"/>
    <property type="match status" value="1"/>
</dbReference>
<feature type="region of interest" description="Disordered" evidence="5">
    <location>
        <begin position="387"/>
        <end position="487"/>
    </location>
</feature>
<comment type="caution">
    <text evidence="7">The sequence shown here is derived from an EMBL/GenBank/DDBJ whole genome shotgun (WGS) entry which is preliminary data.</text>
</comment>
<keyword evidence="4" id="KW-0175">Coiled coil</keyword>
<dbReference type="PROSITE" id="PS00678">
    <property type="entry name" value="WD_REPEATS_1"/>
    <property type="match status" value="1"/>
</dbReference>
<feature type="region of interest" description="Disordered" evidence="5">
    <location>
        <begin position="1308"/>
        <end position="1330"/>
    </location>
</feature>
<feature type="compositionally biased region" description="Basic residues" evidence="5">
    <location>
        <begin position="1068"/>
        <end position="1080"/>
    </location>
</feature>
<evidence type="ECO:0000256" key="3">
    <source>
        <dbReference type="PROSITE-ProRule" id="PRU00221"/>
    </source>
</evidence>
<feature type="compositionally biased region" description="Low complexity" evidence="5">
    <location>
        <begin position="1209"/>
        <end position="1233"/>
    </location>
</feature>
<feature type="compositionally biased region" description="Low complexity" evidence="5">
    <location>
        <begin position="283"/>
        <end position="294"/>
    </location>
</feature>
<dbReference type="EMBL" id="JADGIZ020000002">
    <property type="protein sequence ID" value="KAL2919813.1"/>
    <property type="molecule type" value="Genomic_DNA"/>
</dbReference>
<feature type="coiled-coil region" evidence="4">
    <location>
        <begin position="693"/>
        <end position="806"/>
    </location>
</feature>
<evidence type="ECO:0000313" key="7">
    <source>
        <dbReference type="EMBL" id="KAL2919813.1"/>
    </source>
</evidence>
<feature type="compositionally biased region" description="Low complexity" evidence="5">
    <location>
        <begin position="1308"/>
        <end position="1327"/>
    </location>
</feature>
<dbReference type="PROSITE" id="PS50020">
    <property type="entry name" value="WW_DOMAIN_2"/>
    <property type="match status" value="1"/>
</dbReference>
<dbReference type="PANTHER" id="PTHR21715:SF0">
    <property type="entry name" value="RH04127P"/>
    <property type="match status" value="1"/>
</dbReference>
<dbReference type="InterPro" id="IPR015943">
    <property type="entry name" value="WD40/YVTN_repeat-like_dom_sf"/>
</dbReference>
<dbReference type="InterPro" id="IPR053233">
    <property type="entry name" value="ABRA-related"/>
</dbReference>
<feature type="compositionally biased region" description="Basic and acidic residues" evidence="5">
    <location>
        <begin position="388"/>
        <end position="406"/>
    </location>
</feature>
<dbReference type="Gene3D" id="2.130.10.10">
    <property type="entry name" value="YVTN repeat-like/Quinoprotein amine dehydrogenase"/>
    <property type="match status" value="1"/>
</dbReference>
<evidence type="ECO:0000256" key="2">
    <source>
        <dbReference type="ARBA" id="ARBA00022737"/>
    </source>
</evidence>
<feature type="domain" description="WW" evidence="6">
    <location>
        <begin position="48"/>
        <end position="81"/>
    </location>
</feature>
<gene>
    <name evidence="7" type="ORF">HK105_200730</name>
</gene>
<dbReference type="SUPFAM" id="SSF51045">
    <property type="entry name" value="WW domain"/>
    <property type="match status" value="1"/>
</dbReference>
<accession>A0ABR4NJV7</accession>
<sequence>MTSVVLEEEFDEAYEPTEEEILEYAKFLGMDPDKEKHLLWIARESLKAPLPEDWKPCQTEDGNIYYFNFKTGESMWDHPSDEHYRKLYQSEREKAAKGGAAAATGSSKPDTQAKERAAPADAKPNARVSTKSNHLGSIVDLDLSDDGEDESEGRKTPPALARNSNSNLLHSGGKSVAPLSAIPATALPAKGSLAPIGDKATAGAAGLSLKKKDSFDDEDFDDDGDDFDDADIEHLLTDSGATKDAKNESKQSAAPASTSTVLKSALSTSLSSLQTPGLHKSSSKSSLKKVSFGNDGDGDDDFDLPSDESVPAPPATKTAGAASQANAAPAVPAAGGSTKPALAPLGPKSLQPLSATGSAVLASLTVASEAPIMKDLAMSATATSISRAAEHGTMKLTADSRPRDIDSLDGFDSESSDHSASPPAKSHQVAKTASSSGHHDKPAAISAQANRGEISPPGVRSISLDAATPGDKGQASQSLKTATKAVEAPAQIEKQAASEMEANERRIFEARQSELRQTLQAQLDSVKRQHDIELANLRSSTEAEIESARRDAKKQLEDEITWIRTIPLVASTQAPFGSDDALEMSSRRASLADDAADPRLRKMRLEFEKNIDAVRAELARAYADRKAQLQAAIEREFKLEFERAERELREQAAERTKQEIARIREQVDTESKGEVSAARATAAALTRAADAALESVRAAHEQQRLELEQRTREMADELRRKEAENAEVERKLNIELNEKRLAAQRKIAQIESEIQAAGASATHRPPKDGERAHELEKLRSETDRAIAEYRERRLQIDRDMDEIARREREISGIKSDTERAMQEERERRRKVDALLDDVVRQERDARTRLDAVIAEANKQEVAARAKYEAARDDAAKMERDLRSRQALLKQDMDACEREHRDVEMKRERIRDETRQMESQASLKRQVAIELGPLERDVDQRRQDLVREKMQLDELESEIKVRRQRLEDDKFRLSLTEKEIVLLRRQLDDEKRTLEMTQADLVAERRNLSALRASVSMGNHSRHGSSAQSAAHVLCSDRLERAAADSVIGDSIGVGAEPLVGRDADGRRSRSRSHRRHRARPSMRSNSSTSESERSQRENVSNSSRGSRSGSSAGLVSDSDDFQTGKPGGKLALAQLNSRIKREERELKRAKKFLKMQCQDIDERFVEFEENKRVWDVPTISSSRDWRSHPSAARFGPVYRAAQIDPGHAPAASHKLAASASAPSAQIHAAAAVPERQPQSRLEHRSESLDEISGELSRLLDVLKEQSKGPSPNPARRDTASIEHILESHSASYIPAAPAIASRPIGRSLSPSRAAVLPRSSSLRLPSRTGGGATLDRTRAWVADHKRGGASLHEHSEWLKRFAGRHLRSNTEMDALDKCQIMTHSTRSLPYTAYDVRWVPSSPRFVVLGQLPRGAGILEVCQLSNGSIVNLQSTEKPHAFKCSTFGASSLTTRHLATGDFGGRLCMWDLERIEMPVFSTVAHDQIISCIDGCGGTGVQTGPPELATGSRDGAVKIWDVRQRDKPVAKIAPGEGEPAVDTWAVSFGNSFNDEERCVCAGYENGDVKLFDLRAMKLLWETNLKNGVCSAEFDRKDIKMNKLVVAGLESKVHVFDMRTQHPKEGFASVTEKAADTTTVWTVRHLPQNRDVFLTTGGSGSVNLYRYKYPSKRSVKAKDDAEKGVPGTIELVQNAHVAEQPVGAFDWSPDKMGLFVFAAFDQAVRVGFVSRLNQL</sequence>
<dbReference type="InterPro" id="IPR019775">
    <property type="entry name" value="WD40_repeat_CS"/>
</dbReference>
<organism evidence="7 8">
    <name type="scientific">Polyrhizophydium stewartii</name>
    <dbReference type="NCBI Taxonomy" id="2732419"/>
    <lineage>
        <taxon>Eukaryota</taxon>
        <taxon>Fungi</taxon>
        <taxon>Fungi incertae sedis</taxon>
        <taxon>Chytridiomycota</taxon>
        <taxon>Chytridiomycota incertae sedis</taxon>
        <taxon>Chytridiomycetes</taxon>
        <taxon>Rhizophydiales</taxon>
        <taxon>Rhizophydiales incertae sedis</taxon>
        <taxon>Polyrhizophydium</taxon>
    </lineage>
</organism>
<dbReference type="Pfam" id="PF00397">
    <property type="entry name" value="WW"/>
    <property type="match status" value="1"/>
</dbReference>
<dbReference type="Proteomes" id="UP001527925">
    <property type="component" value="Unassembled WGS sequence"/>
</dbReference>
<keyword evidence="2" id="KW-0677">Repeat</keyword>
<dbReference type="InterPro" id="IPR036322">
    <property type="entry name" value="WD40_repeat_dom_sf"/>
</dbReference>
<dbReference type="Gene3D" id="3.30.1470.10">
    <property type="entry name" value="Photosystem I PsaD, reaction center subunit II"/>
    <property type="match status" value="1"/>
</dbReference>
<feature type="compositionally biased region" description="Low complexity" evidence="5">
    <location>
        <begin position="1097"/>
        <end position="1116"/>
    </location>
</feature>
<feature type="coiled-coil region" evidence="4">
    <location>
        <begin position="634"/>
        <end position="666"/>
    </location>
</feature>
<feature type="region of interest" description="Disordered" evidence="5">
    <location>
        <begin position="91"/>
        <end position="175"/>
    </location>
</feature>
<dbReference type="PROSITE" id="PS50082">
    <property type="entry name" value="WD_REPEATS_2"/>
    <property type="match status" value="1"/>
</dbReference>
<feature type="compositionally biased region" description="Acidic residues" evidence="5">
    <location>
        <begin position="215"/>
        <end position="231"/>
    </location>
</feature>
<feature type="compositionally biased region" description="Acidic residues" evidence="5">
    <location>
        <begin position="142"/>
        <end position="151"/>
    </location>
</feature>
<name>A0ABR4NJV7_9FUNG</name>
<evidence type="ECO:0000256" key="1">
    <source>
        <dbReference type="ARBA" id="ARBA00022574"/>
    </source>
</evidence>
<feature type="compositionally biased region" description="Low complexity" evidence="5">
    <location>
        <begin position="257"/>
        <end position="275"/>
    </location>
</feature>
<dbReference type="SMART" id="SM00456">
    <property type="entry name" value="WW"/>
    <property type="match status" value="1"/>
</dbReference>